<dbReference type="InterPro" id="IPR000014">
    <property type="entry name" value="PAS"/>
</dbReference>
<dbReference type="Gene3D" id="3.30.450.40">
    <property type="match status" value="1"/>
</dbReference>
<dbReference type="Pfam" id="PF00989">
    <property type="entry name" value="PAS"/>
    <property type="match status" value="1"/>
</dbReference>
<dbReference type="InterPro" id="IPR029787">
    <property type="entry name" value="Nucleotide_cyclase"/>
</dbReference>
<dbReference type="NCBIfam" id="TIGR00229">
    <property type="entry name" value="sensory_box"/>
    <property type="match status" value="1"/>
</dbReference>
<evidence type="ECO:0000259" key="2">
    <source>
        <dbReference type="PROSITE" id="PS50112"/>
    </source>
</evidence>
<evidence type="ECO:0000256" key="1">
    <source>
        <dbReference type="SAM" id="MobiDB-lite"/>
    </source>
</evidence>
<dbReference type="InterPro" id="IPR013767">
    <property type="entry name" value="PAS_fold"/>
</dbReference>
<dbReference type="EMBL" id="JBHRSS010000003">
    <property type="protein sequence ID" value="MFC3104015.1"/>
    <property type="molecule type" value="Genomic_DNA"/>
</dbReference>
<dbReference type="Pfam" id="PF00990">
    <property type="entry name" value="GGDEF"/>
    <property type="match status" value="1"/>
</dbReference>
<dbReference type="InterPro" id="IPR029016">
    <property type="entry name" value="GAF-like_dom_sf"/>
</dbReference>
<feature type="domain" description="GGDEF" evidence="4">
    <location>
        <begin position="355"/>
        <end position="487"/>
    </location>
</feature>
<reference evidence="6" key="1">
    <citation type="journal article" date="2019" name="Int. J. Syst. Evol. Microbiol.">
        <title>The Global Catalogue of Microorganisms (GCM) 10K type strain sequencing project: providing services to taxonomists for standard genome sequencing and annotation.</title>
        <authorList>
            <consortium name="The Broad Institute Genomics Platform"/>
            <consortium name="The Broad Institute Genome Sequencing Center for Infectious Disease"/>
            <person name="Wu L."/>
            <person name="Ma J."/>
        </authorList>
    </citation>
    <scope>NUCLEOTIDE SEQUENCE [LARGE SCALE GENOMIC DNA]</scope>
    <source>
        <strain evidence="6">KCTC 52640</strain>
    </source>
</reference>
<proteinExistence type="predicted"/>
<dbReference type="SMART" id="SM00267">
    <property type="entry name" value="GGDEF"/>
    <property type="match status" value="1"/>
</dbReference>
<evidence type="ECO:0000313" key="5">
    <source>
        <dbReference type="EMBL" id="MFC3104015.1"/>
    </source>
</evidence>
<dbReference type="InterPro" id="IPR001610">
    <property type="entry name" value="PAC"/>
</dbReference>
<dbReference type="InterPro" id="IPR000160">
    <property type="entry name" value="GGDEF_dom"/>
</dbReference>
<keyword evidence="5" id="KW-0548">Nucleotidyltransferase</keyword>
<keyword evidence="5" id="KW-0808">Transferase</keyword>
<evidence type="ECO:0000259" key="3">
    <source>
        <dbReference type="PROSITE" id="PS50113"/>
    </source>
</evidence>
<feature type="domain" description="PAS" evidence="2">
    <location>
        <begin position="33"/>
        <end position="78"/>
    </location>
</feature>
<evidence type="ECO:0000313" key="6">
    <source>
        <dbReference type="Proteomes" id="UP001595462"/>
    </source>
</evidence>
<dbReference type="NCBIfam" id="TIGR00254">
    <property type="entry name" value="GGDEF"/>
    <property type="match status" value="1"/>
</dbReference>
<sequence length="499" mass="54168">MNAEDRPATQGAPDAAAGTRASGRLAEMNPAWLRTMLLHLFQDLDEAVVVADADRRITLVNPAAARLFGYSTEELVGQPSRLLYDSSNAHAEQGRQRYNAGADASHEAYIVRYRRKDGATFDGETIGGPVEDPQGGQPIFLGIIRDVSSRLSSEGAIDRLHRITSDRALDFQARCKAILNLGCEQFGLQAALISRRDGDEYELIEAIDPEGGASAGERIPAGHTYCAIALAHDVPIGFHDISDSELADHECYRQFGFEAYLGVTIYVDGERYGALGFFGTAPTAPFTRRELDLAGMFAQWLGHEIARQADLQAMRAMQDKLSRLATIDDLTGLGNRRLATERLEAQLQRARRRNDSFAVALVDFDHFKRLNDSHGHAAGDAALRLFAEIARRSMRGSDFIGRWGGEEFIAVLEDDCPPSAIRGVERLVEAVRATPLRLDSGDLPLTVSAGVVISLPGESAEDIVARADAALYQAKSSGRDRVVLGPGPSESNTPEPTPG</sequence>
<evidence type="ECO:0000259" key="4">
    <source>
        <dbReference type="PROSITE" id="PS50887"/>
    </source>
</evidence>
<dbReference type="InterPro" id="IPR003018">
    <property type="entry name" value="GAF"/>
</dbReference>
<accession>A0ABV7EMR6</accession>
<dbReference type="PANTHER" id="PTHR46663">
    <property type="entry name" value="DIGUANYLATE CYCLASE DGCT-RELATED"/>
    <property type="match status" value="1"/>
</dbReference>
<dbReference type="SMART" id="SM00065">
    <property type="entry name" value="GAF"/>
    <property type="match status" value="1"/>
</dbReference>
<comment type="caution">
    <text evidence="5">The sequence shown here is derived from an EMBL/GenBank/DDBJ whole genome shotgun (WGS) entry which is preliminary data.</text>
</comment>
<dbReference type="SUPFAM" id="SSF55781">
    <property type="entry name" value="GAF domain-like"/>
    <property type="match status" value="1"/>
</dbReference>
<dbReference type="SUPFAM" id="SSF55785">
    <property type="entry name" value="PYP-like sensor domain (PAS domain)"/>
    <property type="match status" value="1"/>
</dbReference>
<dbReference type="CDD" id="cd01949">
    <property type="entry name" value="GGDEF"/>
    <property type="match status" value="1"/>
</dbReference>
<dbReference type="CDD" id="cd00130">
    <property type="entry name" value="PAS"/>
    <property type="match status" value="1"/>
</dbReference>
<feature type="domain" description="PAC" evidence="3">
    <location>
        <begin position="104"/>
        <end position="159"/>
    </location>
</feature>
<feature type="region of interest" description="Disordered" evidence="1">
    <location>
        <begin position="479"/>
        <end position="499"/>
    </location>
</feature>
<dbReference type="PROSITE" id="PS50887">
    <property type="entry name" value="GGDEF"/>
    <property type="match status" value="1"/>
</dbReference>
<dbReference type="PROSITE" id="PS50112">
    <property type="entry name" value="PAS"/>
    <property type="match status" value="1"/>
</dbReference>
<dbReference type="GO" id="GO:0052621">
    <property type="term" value="F:diguanylate cyclase activity"/>
    <property type="evidence" value="ECO:0007669"/>
    <property type="project" value="UniProtKB-EC"/>
</dbReference>
<dbReference type="InterPro" id="IPR043128">
    <property type="entry name" value="Rev_trsase/Diguanyl_cyclase"/>
</dbReference>
<name>A0ABV7EMR6_9GAMM</name>
<dbReference type="Pfam" id="PF01590">
    <property type="entry name" value="GAF"/>
    <property type="match status" value="1"/>
</dbReference>
<dbReference type="Proteomes" id="UP001595462">
    <property type="component" value="Unassembled WGS sequence"/>
</dbReference>
<organism evidence="5 6">
    <name type="scientific">Salinisphaera aquimarina</name>
    <dbReference type="NCBI Taxonomy" id="2094031"/>
    <lineage>
        <taxon>Bacteria</taxon>
        <taxon>Pseudomonadati</taxon>
        <taxon>Pseudomonadota</taxon>
        <taxon>Gammaproteobacteria</taxon>
        <taxon>Salinisphaerales</taxon>
        <taxon>Salinisphaeraceae</taxon>
        <taxon>Salinisphaera</taxon>
    </lineage>
</organism>
<dbReference type="SMART" id="SM00086">
    <property type="entry name" value="PAC"/>
    <property type="match status" value="1"/>
</dbReference>
<feature type="compositionally biased region" description="Polar residues" evidence="1">
    <location>
        <begin position="489"/>
        <end position="499"/>
    </location>
</feature>
<dbReference type="PROSITE" id="PS50113">
    <property type="entry name" value="PAC"/>
    <property type="match status" value="1"/>
</dbReference>
<dbReference type="Gene3D" id="3.30.70.270">
    <property type="match status" value="1"/>
</dbReference>
<dbReference type="RefSeq" id="WP_380688597.1">
    <property type="nucleotide sequence ID" value="NZ_JBHRSS010000003.1"/>
</dbReference>
<keyword evidence="6" id="KW-1185">Reference proteome</keyword>
<dbReference type="InterPro" id="IPR052163">
    <property type="entry name" value="DGC-Regulatory_Protein"/>
</dbReference>
<dbReference type="PANTHER" id="PTHR46663:SF4">
    <property type="entry name" value="DIGUANYLATE CYCLASE DGCT-RELATED"/>
    <property type="match status" value="1"/>
</dbReference>
<dbReference type="EC" id="2.7.7.65" evidence="5"/>
<feature type="region of interest" description="Disordered" evidence="1">
    <location>
        <begin position="1"/>
        <end position="22"/>
    </location>
</feature>
<dbReference type="SMART" id="SM00091">
    <property type="entry name" value="PAS"/>
    <property type="match status" value="1"/>
</dbReference>
<dbReference type="SUPFAM" id="SSF55073">
    <property type="entry name" value="Nucleotide cyclase"/>
    <property type="match status" value="1"/>
</dbReference>
<protein>
    <submittedName>
        <fullName evidence="5">Diguanylate cyclase</fullName>
        <ecNumber evidence="5">2.7.7.65</ecNumber>
    </submittedName>
</protein>
<dbReference type="InterPro" id="IPR000700">
    <property type="entry name" value="PAS-assoc_C"/>
</dbReference>
<dbReference type="InterPro" id="IPR035965">
    <property type="entry name" value="PAS-like_dom_sf"/>
</dbReference>
<gene>
    <name evidence="5" type="ORF">ACFOSU_08935</name>
</gene>
<dbReference type="Gene3D" id="3.30.450.20">
    <property type="entry name" value="PAS domain"/>
    <property type="match status" value="1"/>
</dbReference>